<dbReference type="RefSeq" id="XP_007926169.1">
    <property type="nucleotide sequence ID" value="XM_007927978.1"/>
</dbReference>
<dbReference type="HOGENOM" id="CLU_2528413_0_0_1"/>
<dbReference type="OrthoDB" id="3065412at2759"/>
<reference evidence="2 3" key="1">
    <citation type="journal article" date="2012" name="PLoS Pathog.">
        <title>Diverse lifestyles and strategies of plant pathogenesis encoded in the genomes of eighteen Dothideomycetes fungi.</title>
        <authorList>
            <person name="Ohm R.A."/>
            <person name="Feau N."/>
            <person name="Henrissat B."/>
            <person name="Schoch C.L."/>
            <person name="Horwitz B.A."/>
            <person name="Barry K.W."/>
            <person name="Condon B.J."/>
            <person name="Copeland A.C."/>
            <person name="Dhillon B."/>
            <person name="Glaser F."/>
            <person name="Hesse C.N."/>
            <person name="Kosti I."/>
            <person name="LaButti K."/>
            <person name="Lindquist E.A."/>
            <person name="Lucas S."/>
            <person name="Salamov A.A."/>
            <person name="Bradshaw R.E."/>
            <person name="Ciuffetti L."/>
            <person name="Hamelin R.C."/>
            <person name="Kema G.H.J."/>
            <person name="Lawrence C."/>
            <person name="Scott J.A."/>
            <person name="Spatafora J.W."/>
            <person name="Turgeon B.G."/>
            <person name="de Wit P.J.G.M."/>
            <person name="Zhong S."/>
            <person name="Goodwin S.B."/>
            <person name="Grigoriev I.V."/>
        </authorList>
    </citation>
    <scope>NUCLEOTIDE SEQUENCE [LARGE SCALE GENOMIC DNA]</scope>
    <source>
        <strain evidence="2 3">CIRAD86</strain>
    </source>
</reference>
<keyword evidence="1" id="KW-1133">Transmembrane helix</keyword>
<accession>M3AZZ2</accession>
<dbReference type="AlphaFoldDB" id="M3AZZ2"/>
<gene>
    <name evidence="2" type="ORF">MYCFIDRAFT_207590</name>
</gene>
<proteinExistence type="predicted"/>
<dbReference type="VEuPathDB" id="FungiDB:MYCFIDRAFT_207590"/>
<evidence type="ECO:0000313" key="2">
    <source>
        <dbReference type="EMBL" id="EME82728.1"/>
    </source>
</evidence>
<keyword evidence="1" id="KW-0812">Transmembrane</keyword>
<sequence length="84" mass="9467">MANSLLDQAAWTILVYLARCFFWTVVEKLQSKLMSMRGSHESWNCRCWSRSAEAGKRDRGYSMVALSSCTGVLNEPISLSLTSE</sequence>
<feature type="transmembrane region" description="Helical" evidence="1">
    <location>
        <begin position="6"/>
        <end position="26"/>
    </location>
</feature>
<dbReference type="Proteomes" id="UP000016932">
    <property type="component" value="Unassembled WGS sequence"/>
</dbReference>
<dbReference type="EMBL" id="KB446558">
    <property type="protein sequence ID" value="EME82728.1"/>
    <property type="molecule type" value="Genomic_DNA"/>
</dbReference>
<evidence type="ECO:0000313" key="3">
    <source>
        <dbReference type="Proteomes" id="UP000016932"/>
    </source>
</evidence>
<name>M3AZZ2_PSEFD</name>
<dbReference type="GeneID" id="19336607"/>
<dbReference type="KEGG" id="pfj:MYCFIDRAFT_207590"/>
<organism evidence="2 3">
    <name type="scientific">Pseudocercospora fijiensis (strain CIRAD86)</name>
    <name type="common">Black leaf streak disease fungus</name>
    <name type="synonym">Mycosphaerella fijiensis</name>
    <dbReference type="NCBI Taxonomy" id="383855"/>
    <lineage>
        <taxon>Eukaryota</taxon>
        <taxon>Fungi</taxon>
        <taxon>Dikarya</taxon>
        <taxon>Ascomycota</taxon>
        <taxon>Pezizomycotina</taxon>
        <taxon>Dothideomycetes</taxon>
        <taxon>Dothideomycetidae</taxon>
        <taxon>Mycosphaerellales</taxon>
        <taxon>Mycosphaerellaceae</taxon>
        <taxon>Pseudocercospora</taxon>
    </lineage>
</organism>
<evidence type="ECO:0000256" key="1">
    <source>
        <dbReference type="SAM" id="Phobius"/>
    </source>
</evidence>
<keyword evidence="3" id="KW-1185">Reference proteome</keyword>
<keyword evidence="1" id="KW-0472">Membrane</keyword>
<protein>
    <submittedName>
        <fullName evidence="2">Uncharacterized protein</fullName>
    </submittedName>
</protein>